<dbReference type="Gene3D" id="3.30.1600.10">
    <property type="entry name" value="SIR2/SIRT2 'Small Domain"/>
    <property type="match status" value="1"/>
</dbReference>
<keyword evidence="4" id="KW-0862">Zinc</keyword>
<dbReference type="NCBIfam" id="NF003738">
    <property type="entry name" value="PRK05333.1"/>
    <property type="match status" value="1"/>
</dbReference>
<dbReference type="GO" id="GO:0070403">
    <property type="term" value="F:NAD+ binding"/>
    <property type="evidence" value="ECO:0007669"/>
    <property type="project" value="InterPro"/>
</dbReference>
<dbReference type="GO" id="GO:0046872">
    <property type="term" value="F:metal ion binding"/>
    <property type="evidence" value="ECO:0007669"/>
    <property type="project" value="UniProtKB-KW"/>
</dbReference>
<sequence>MPMLHDFDPPAALLELCELMVRQPLLVLTGAGISTPSGIPAYRDKEGVRHGRAPMTYQEFTGSAAARRRYWARSMIGWPKVYQARPNAAHRALARLAAGRRIAGLITQNVDGLHQQAGSEEVIELHGNLHRVRCLDCGKRLWRSEIQAELEAENAYLQGVEAVLAPDGDARLAEAYLEGFRIPWCPCCGSDLLKPDVVFYGEGVPAEQTEAASSSIERAPALLVVGSTVMTYSSYRLCRSIAERGKPLAAINQGAMRAEALLNLKIERPCEQVLPWLAERLGSA</sequence>
<evidence type="ECO:0000259" key="5">
    <source>
        <dbReference type="PROSITE" id="PS50305"/>
    </source>
</evidence>
<feature type="binding site" evidence="4">
    <location>
        <position position="185"/>
    </location>
    <ligand>
        <name>Zn(2+)</name>
        <dbReference type="ChEBI" id="CHEBI:29105"/>
    </ligand>
</feature>
<dbReference type="EC" id="2.3.1.286" evidence="1"/>
<keyword evidence="2" id="KW-0808">Transferase</keyword>
<protein>
    <recommendedName>
        <fullName evidence="1">protein acetyllysine N-acetyltransferase</fullName>
        <ecNumber evidence="1">2.3.1.286</ecNumber>
    </recommendedName>
</protein>
<evidence type="ECO:0000313" key="7">
    <source>
        <dbReference type="Proteomes" id="UP000068210"/>
    </source>
</evidence>
<dbReference type="InterPro" id="IPR029035">
    <property type="entry name" value="DHS-like_NAD/FAD-binding_dom"/>
</dbReference>
<evidence type="ECO:0000256" key="3">
    <source>
        <dbReference type="ARBA" id="ARBA00023027"/>
    </source>
</evidence>
<dbReference type="Pfam" id="PF02146">
    <property type="entry name" value="SIR2"/>
    <property type="match status" value="1"/>
</dbReference>
<feature type="binding site" evidence="4">
    <location>
        <position position="188"/>
    </location>
    <ligand>
        <name>Zn(2+)</name>
        <dbReference type="ChEBI" id="CHEBI:29105"/>
    </ligand>
</feature>
<dbReference type="SUPFAM" id="SSF52467">
    <property type="entry name" value="DHS-like NAD/FAD-binding domain"/>
    <property type="match status" value="1"/>
</dbReference>
<feature type="binding site" evidence="4">
    <location>
        <position position="137"/>
    </location>
    <ligand>
        <name>Zn(2+)</name>
        <dbReference type="ChEBI" id="CHEBI:29105"/>
    </ligand>
</feature>
<feature type="active site" description="Proton acceptor" evidence="4">
    <location>
        <position position="126"/>
    </location>
</feature>
<organism evidence="6 7">
    <name type="scientific">Azotobacter chroococcum NCIMB 8003</name>
    <dbReference type="NCBI Taxonomy" id="1328314"/>
    <lineage>
        <taxon>Bacteria</taxon>
        <taxon>Pseudomonadati</taxon>
        <taxon>Pseudomonadota</taxon>
        <taxon>Gammaproteobacteria</taxon>
        <taxon>Pseudomonadales</taxon>
        <taxon>Pseudomonadaceae</taxon>
        <taxon>Azotobacter</taxon>
    </lineage>
</organism>
<evidence type="ECO:0000256" key="4">
    <source>
        <dbReference type="PROSITE-ProRule" id="PRU00236"/>
    </source>
</evidence>
<dbReference type="Proteomes" id="UP000068210">
    <property type="component" value="Chromosome"/>
</dbReference>
<keyword evidence="7" id="KW-1185">Reference proteome</keyword>
<name>A0A0C4WID6_9GAMM</name>
<dbReference type="InterPro" id="IPR003000">
    <property type="entry name" value="Sirtuin"/>
</dbReference>
<accession>A0A0C4WID6</accession>
<keyword evidence="3" id="KW-0520">NAD</keyword>
<dbReference type="PANTHER" id="PTHR11085">
    <property type="entry name" value="NAD-DEPENDENT PROTEIN DEACYLASE SIRTUIN-5, MITOCHONDRIAL-RELATED"/>
    <property type="match status" value="1"/>
</dbReference>
<dbReference type="InterPro" id="IPR026591">
    <property type="entry name" value="Sirtuin_cat_small_dom_sf"/>
</dbReference>
<dbReference type="HOGENOM" id="CLU_023643_3_2_6"/>
<proteinExistence type="predicted"/>
<dbReference type="STRING" id="1328314.Achr_23960"/>
<dbReference type="PROSITE" id="PS50305">
    <property type="entry name" value="SIRTUIN"/>
    <property type="match status" value="1"/>
</dbReference>
<reference evidence="6 7" key="1">
    <citation type="journal article" date="2015" name="PLoS ONE">
        <title>Azotobacter Genomes: The Genome of Azotobacter chroococcum NCIMB 8003 (ATCC 4412).</title>
        <authorList>
            <person name="Robson R.L."/>
            <person name="Jones R."/>
            <person name="Robson R.M."/>
            <person name="Schwartz A."/>
            <person name="Richardson T.H."/>
        </authorList>
    </citation>
    <scope>NUCLEOTIDE SEQUENCE [LARGE SCALE GENOMIC DNA]</scope>
    <source>
        <strain evidence="6 7">NCIMB 8003</strain>
    </source>
</reference>
<dbReference type="InterPro" id="IPR026590">
    <property type="entry name" value="Ssirtuin_cat_dom"/>
</dbReference>
<dbReference type="EMBL" id="CP010415">
    <property type="protein sequence ID" value="AJE21833.1"/>
    <property type="molecule type" value="Genomic_DNA"/>
</dbReference>
<evidence type="ECO:0000256" key="1">
    <source>
        <dbReference type="ARBA" id="ARBA00012928"/>
    </source>
</evidence>
<dbReference type="GO" id="GO:0017136">
    <property type="term" value="F:histone deacetylase activity, NAD-dependent"/>
    <property type="evidence" value="ECO:0007669"/>
    <property type="project" value="TreeGrafter"/>
</dbReference>
<dbReference type="InterPro" id="IPR050134">
    <property type="entry name" value="NAD-dep_sirtuin_deacylases"/>
</dbReference>
<feature type="binding site" evidence="4">
    <location>
        <position position="134"/>
    </location>
    <ligand>
        <name>Zn(2+)</name>
        <dbReference type="ChEBI" id="CHEBI:29105"/>
    </ligand>
</feature>
<evidence type="ECO:0000256" key="2">
    <source>
        <dbReference type="ARBA" id="ARBA00022679"/>
    </source>
</evidence>
<keyword evidence="4" id="KW-0479">Metal-binding</keyword>
<gene>
    <name evidence="6" type="ORF">Achr_23960</name>
</gene>
<dbReference type="AlphaFoldDB" id="A0A0C4WID6"/>
<dbReference type="Gene3D" id="3.40.50.1220">
    <property type="entry name" value="TPP-binding domain"/>
    <property type="match status" value="1"/>
</dbReference>
<feature type="domain" description="Deacetylase sirtuin-type" evidence="5">
    <location>
        <begin position="3"/>
        <end position="284"/>
    </location>
</feature>
<dbReference type="KEGG" id="acx:Achr_23960"/>
<evidence type="ECO:0000313" key="6">
    <source>
        <dbReference type="EMBL" id="AJE21833.1"/>
    </source>
</evidence>
<dbReference type="PANTHER" id="PTHR11085:SF10">
    <property type="entry name" value="NAD-DEPENDENT PROTEIN DEACYLASE SIRTUIN-5, MITOCHONDRIAL-RELATED"/>
    <property type="match status" value="1"/>
</dbReference>